<reference evidence="3" key="1">
    <citation type="submission" date="2022-11" db="EMBL/GenBank/DDBJ databases">
        <authorList>
            <person name="Petersen C."/>
        </authorList>
    </citation>
    <scope>NUCLEOTIDE SEQUENCE</scope>
    <source>
        <strain evidence="3">IBT 30069</strain>
    </source>
</reference>
<feature type="compositionally biased region" description="Polar residues" evidence="2">
    <location>
        <begin position="797"/>
        <end position="818"/>
    </location>
</feature>
<dbReference type="OrthoDB" id="3438382at2759"/>
<evidence type="ECO:0000256" key="2">
    <source>
        <dbReference type="SAM" id="MobiDB-lite"/>
    </source>
</evidence>
<dbReference type="EMBL" id="JAPQKH010000006">
    <property type="protein sequence ID" value="KAJ5093124.1"/>
    <property type="molecule type" value="Genomic_DNA"/>
</dbReference>
<reference evidence="3" key="2">
    <citation type="journal article" date="2023" name="IMA Fungus">
        <title>Comparative genomic study of the Penicillium genus elucidates a diverse pangenome and 15 lateral gene transfer events.</title>
        <authorList>
            <person name="Petersen C."/>
            <person name="Sorensen T."/>
            <person name="Nielsen M.R."/>
            <person name="Sondergaard T.E."/>
            <person name="Sorensen J.L."/>
            <person name="Fitzpatrick D.A."/>
            <person name="Frisvad J.C."/>
            <person name="Nielsen K.L."/>
        </authorList>
    </citation>
    <scope>NUCLEOTIDE SEQUENCE</scope>
    <source>
        <strain evidence="3">IBT 30069</strain>
    </source>
</reference>
<dbReference type="AlphaFoldDB" id="A0A9W9F419"/>
<feature type="compositionally biased region" description="Basic residues" evidence="2">
    <location>
        <begin position="901"/>
        <end position="918"/>
    </location>
</feature>
<feature type="compositionally biased region" description="Polar residues" evidence="2">
    <location>
        <begin position="765"/>
        <end position="778"/>
    </location>
</feature>
<feature type="coiled-coil region" evidence="1">
    <location>
        <begin position="457"/>
        <end position="524"/>
    </location>
</feature>
<protein>
    <submittedName>
        <fullName evidence="3">Uncharacterized protein</fullName>
    </submittedName>
</protein>
<feature type="coiled-coil region" evidence="1">
    <location>
        <begin position="219"/>
        <end position="293"/>
    </location>
</feature>
<evidence type="ECO:0000313" key="4">
    <source>
        <dbReference type="Proteomes" id="UP001149165"/>
    </source>
</evidence>
<evidence type="ECO:0000256" key="1">
    <source>
        <dbReference type="SAM" id="Coils"/>
    </source>
</evidence>
<organism evidence="3 4">
    <name type="scientific">Penicillium angulare</name>
    <dbReference type="NCBI Taxonomy" id="116970"/>
    <lineage>
        <taxon>Eukaryota</taxon>
        <taxon>Fungi</taxon>
        <taxon>Dikarya</taxon>
        <taxon>Ascomycota</taxon>
        <taxon>Pezizomycotina</taxon>
        <taxon>Eurotiomycetes</taxon>
        <taxon>Eurotiomycetidae</taxon>
        <taxon>Eurotiales</taxon>
        <taxon>Aspergillaceae</taxon>
        <taxon>Penicillium</taxon>
    </lineage>
</organism>
<comment type="caution">
    <text evidence="3">The sequence shown here is derived from an EMBL/GenBank/DDBJ whole genome shotgun (WGS) entry which is preliminary data.</text>
</comment>
<feature type="region of interest" description="Disordered" evidence="2">
    <location>
        <begin position="746"/>
        <end position="918"/>
    </location>
</feature>
<feature type="compositionally biased region" description="Basic and acidic residues" evidence="2">
    <location>
        <begin position="781"/>
        <end position="796"/>
    </location>
</feature>
<gene>
    <name evidence="3" type="ORF">N7456_008985</name>
</gene>
<evidence type="ECO:0000313" key="3">
    <source>
        <dbReference type="EMBL" id="KAJ5093124.1"/>
    </source>
</evidence>
<proteinExistence type="predicted"/>
<feature type="region of interest" description="Disordered" evidence="2">
    <location>
        <begin position="1"/>
        <end position="72"/>
    </location>
</feature>
<name>A0A9W9F419_9EURO</name>
<dbReference type="Proteomes" id="UP001149165">
    <property type="component" value="Unassembled WGS sequence"/>
</dbReference>
<accession>A0A9W9F419</accession>
<feature type="compositionally biased region" description="Low complexity" evidence="2">
    <location>
        <begin position="44"/>
        <end position="59"/>
    </location>
</feature>
<feature type="compositionally biased region" description="Polar residues" evidence="2">
    <location>
        <begin position="837"/>
        <end position="847"/>
    </location>
</feature>
<feature type="compositionally biased region" description="Low complexity" evidence="2">
    <location>
        <begin position="1"/>
        <end position="30"/>
    </location>
</feature>
<keyword evidence="1" id="KW-0175">Coiled coil</keyword>
<keyword evidence="4" id="KW-1185">Reference proteome</keyword>
<sequence>MDGDIPPSASTSSTASDPRLQQGPQRAQATPQPPPRLSVPPNISSAPSYTPSTPSALLSQPASPHPAQAQISQTDGISNNSISLANGSQGPNGQDAVSINANAFMQALSKLTELQFETLSQRKEVQQRIQNRSQNQCIADFGDRYKSDFIATVPYHNQMKRKEKKRDNETKRLEELLHKHDKDLKDQHREFSTHFANIQGLLAPSCATHPPRSGPTGLSQLESKKIADLEAEVKSLKEAKEAISQLKSEKHRISQLEAQVKELQTSRQVTPSAQTEKDRISQLEAQVKELQNSSPVAPGAQPEKKFISKMEKLFNDHQMYTQKEIEKTHSSFRMHSEKIQVFQDHKHGIETWKESIEDGKVSLPLAAMPQEISTLPQAVKETQLKATQAYGTATSLHEQIPPMLNNFEISLSTHAQNYNQLKSTVDEISSVKFPFFEDRLRRLEQYHAASQNNAVEIRKLKAGIDESKNAYESLKIQINNRPGEYANEQLGSSANVSQSLLQRIESIQVAIHSLERRYNNINTEELYKKIARAVMETPVSETRKDVQTLKSTVGIEIQSLNARMEQLDATAIAHEITGKVNDSIKDQLASFKQAQESQSDSLTEQLEDLHALKGELHSQQTAFGQFVEDYNEDKSKLSENDGEVSEERSVALAKINREFNERIKSQDSRFQKLQSSVQRWTERLAALEPVEQIPKKLNALGSAEDIESLRKQMQEKDDFVERMQALNDDITSLSVELDSIRKIAAKSAPTPSSVKPVSSGLLPVTGNTSDRISPSSVIPTRGDRPRLESPLRETHVSKTTAKSSSGILAANSSMSAPSNVERKSTGLGPSAQRDKSQSVSLDVTDSEASVAGLQIKGHSSSTPNPSKKRRRPTTVVISDDEMQTPGSSRNSKSPPPLSARSSKKLKKAKKKEARVKAK</sequence>